<feature type="compositionally biased region" description="Polar residues" evidence="1">
    <location>
        <begin position="535"/>
        <end position="546"/>
    </location>
</feature>
<proteinExistence type="predicted"/>
<keyword evidence="3" id="KW-1185">Reference proteome</keyword>
<dbReference type="OrthoDB" id="429094at2759"/>
<comment type="caution">
    <text evidence="2">The sequence shown here is derived from an EMBL/GenBank/DDBJ whole genome shotgun (WGS) entry which is preliminary data.</text>
</comment>
<evidence type="ECO:0000256" key="1">
    <source>
        <dbReference type="SAM" id="MobiDB-lite"/>
    </source>
</evidence>
<feature type="region of interest" description="Disordered" evidence="1">
    <location>
        <begin position="1286"/>
        <end position="1361"/>
    </location>
</feature>
<dbReference type="SUPFAM" id="SSF56219">
    <property type="entry name" value="DNase I-like"/>
    <property type="match status" value="1"/>
</dbReference>
<dbReference type="InterPro" id="IPR036691">
    <property type="entry name" value="Endo/exonu/phosph_ase_sf"/>
</dbReference>
<sequence length="1709" mass="186434">MQSASAERIYVTSVALALALALALAVAVAVAVAVVVVVVVVVVLVVVHILREAAYDGPMPEFAATLPTEPFAGDPFGDDWANGSQDVRTVPQENRGYVAFPSRGYRDCTEGGGGSNWHTTSAGQEAPMIVVLQALPPTVKSAISKEHRRSAETFPVMVWMLPRFGMTREEIKVSLELVRSGAGKAGAGGQSTRKVPATNREKRLTDVVQEVTMVCGDVDAARASMSDLRESAFLSAVVVALAVMTGDTQSNVFRLYRGLACSEYLSGNPAVLEDRKSATINLPALGSQQVLGGVKQRRRGDKSGGDPYNSIRDATEHASWYNCHSLYAAGSPPSSLPGLDNHPYHSADVRVSRPLALFGALLFQTCEASYLRSKERSVVLNVSELRGCKGPLPELPPGSLSPGPCMGPKRRKKNRPPWVPPPPLNSSIIVDPTALVSGADVVITGGAHERIRGLKGYILPSAEVGSTTFNVRLYQDRSHVAASPPAAPAEDDGLHPSLRWRLRPPPLTIYSARFVLGWQILATLVPPKPAKKTDMLSQAGQETGTTKLWKGVRLETRRPVAKPRPKTKSGPTSTVDRTSPDLADVMVEASASPTLKSTQTRPTMPPKPKRRPNTDIYGQASGGRQALTSSTTEGRAHSAAGPDLVYGSDRTASKSALDAGTPPAPAEKTSHSTTRQGRDTTTNRRVRPAQGRPPLPPRVPKSIWFDFDDDPTGPTSPVLPAAAPAKRKRASRRQMFQTVLRISAVNRAADDATRAEVTLDLTENAVVQSAASTPGPGKYRLTTPVGTLECWPVAAPARLEAPPRYACDIGNRAGLTATRMLNTVLSVTGSREHPPPPRGYAAALVSHLVIECPRCCLQCTGDPTRIQHLRLVHRAWTLDLIHVYQKPFNFHPKAAQDAKQIRAEIWSVLEAQLKRIPKRHTLLPVGDFNCPLKTYPQAGPRIQTGGCTMPPDQARLQALVEDYGLAHLNSWCKAAGPTYVHAKGAGLIDHVLMRASQVDNRAKQAKPVDLALAAWRLGGKHLPIQASLPVVPFHSLNHPAKPKRTWNHWEVVQLCKCPNDSRVETLRFLIQQELHKAVDIASLNQLLINCATKVFPPVKGQQRLAAWQQPCMSLGIKGMWQARRQWKHLAQTQPDQVLRISRAHQVFKQAHKAFKHAGKACRKQWFYDKIDELQAAAGRGDTRSLFAGIRTVAPGGQAAPSSQQLSLPGPQADTPAQVSDVIRWCRVGIAIKIRSTKTDTGISVSVKYLVSVPSFVCDTTAPMASFAEAMDMDEQEKMFFGHLGPVKREPRMSDASATPLTLGPAKRQRLEPQDRSKGKGGKGKNKGKGKGHPPPGRSSPSGGYPQSQAWGYSNGSGEELSTPWAGDRTALLLSSEQVLTHLRQDMMLYLFVRSGEKGMIPVMCQAADKWRQLKEESPEKLQMSLKLAMFKQLLISLYERLTTTQQDAQAMAHAKSLGWLDEDQSWRILRWNPAQQSLEVDQSCQPVPTKDLLDQITNVRKAINEDSLLRFKSLRRLSSDVTAEWIQFQIAISLRMEAAPLWTTLKSWIGQSSWHTLGCRMRRDRPTYDSLTAGNTGACYTMGGERGNLVRNVRLRALGRRPSLQKAGYPLIDGCTVNQALNAKSVYKIARAASEGTERAVGRLAACRQEQRRKGESYTQGGASPALSCRPELYTSGRCTALCISLQYWVTGPNWAKFIPVRCSCRSPV</sequence>
<reference evidence="2 3" key="1">
    <citation type="submission" date="2016-02" db="EMBL/GenBank/DDBJ databases">
        <title>Genome analysis of coral dinoflagellate symbionts highlights evolutionary adaptations to a symbiotic lifestyle.</title>
        <authorList>
            <person name="Aranda M."/>
            <person name="Li Y."/>
            <person name="Liew Y.J."/>
            <person name="Baumgarten S."/>
            <person name="Simakov O."/>
            <person name="Wilson M."/>
            <person name="Piel J."/>
            <person name="Ashoor H."/>
            <person name="Bougouffa S."/>
            <person name="Bajic V.B."/>
            <person name="Ryu T."/>
            <person name="Ravasi T."/>
            <person name="Bayer T."/>
            <person name="Micklem G."/>
            <person name="Kim H."/>
            <person name="Bhak J."/>
            <person name="Lajeunesse T.C."/>
            <person name="Voolstra C.R."/>
        </authorList>
    </citation>
    <scope>NUCLEOTIDE SEQUENCE [LARGE SCALE GENOMIC DNA]</scope>
    <source>
        <strain evidence="2 3">CCMP2467</strain>
    </source>
</reference>
<dbReference type="Proteomes" id="UP000186817">
    <property type="component" value="Unassembled WGS sequence"/>
</dbReference>
<name>A0A1Q9F0X4_SYMMI</name>
<dbReference type="EMBL" id="LSRX01000030">
    <property type="protein sequence ID" value="OLQ13301.1"/>
    <property type="molecule type" value="Genomic_DNA"/>
</dbReference>
<accession>A0A1Q9F0X4</accession>
<feature type="region of interest" description="Disordered" evidence="1">
    <location>
        <begin position="534"/>
        <end position="701"/>
    </location>
</feature>
<feature type="compositionally biased region" description="Basic residues" evidence="1">
    <location>
        <begin position="1318"/>
        <end position="1331"/>
    </location>
</feature>
<evidence type="ECO:0000313" key="3">
    <source>
        <dbReference type="Proteomes" id="UP000186817"/>
    </source>
</evidence>
<feature type="compositionally biased region" description="Basic and acidic residues" evidence="1">
    <location>
        <begin position="1308"/>
        <end position="1317"/>
    </location>
</feature>
<feature type="compositionally biased region" description="Polar residues" evidence="1">
    <location>
        <begin position="1344"/>
        <end position="1356"/>
    </location>
</feature>
<protein>
    <submittedName>
        <fullName evidence="2">Uncharacterized protein</fullName>
    </submittedName>
</protein>
<evidence type="ECO:0000313" key="2">
    <source>
        <dbReference type="EMBL" id="OLQ13301.1"/>
    </source>
</evidence>
<feature type="region of interest" description="Disordered" evidence="1">
    <location>
        <begin position="396"/>
        <end position="420"/>
    </location>
</feature>
<organism evidence="2 3">
    <name type="scientific">Symbiodinium microadriaticum</name>
    <name type="common">Dinoflagellate</name>
    <name type="synonym">Zooxanthella microadriatica</name>
    <dbReference type="NCBI Taxonomy" id="2951"/>
    <lineage>
        <taxon>Eukaryota</taxon>
        <taxon>Sar</taxon>
        <taxon>Alveolata</taxon>
        <taxon>Dinophyceae</taxon>
        <taxon>Suessiales</taxon>
        <taxon>Symbiodiniaceae</taxon>
        <taxon>Symbiodinium</taxon>
    </lineage>
</organism>
<gene>
    <name evidence="2" type="ORF">AK812_SmicGene2747</name>
</gene>
<dbReference type="Gene3D" id="3.60.10.10">
    <property type="entry name" value="Endonuclease/exonuclease/phosphatase"/>
    <property type="match status" value="1"/>
</dbReference>